<keyword evidence="3" id="KW-1185">Reference proteome</keyword>
<keyword evidence="1" id="KW-0812">Transmembrane</keyword>
<keyword evidence="1" id="KW-0472">Membrane</keyword>
<name>F5XMM8_MICPN</name>
<sequence>MEPGQKIGGAAAYVAAGTFVFGLLLAVTTLHGYVTATDSASAVSQLLEHESMLALWNLVITILFGIALVPLAIALRDRTAGTRGSGIGRVGLVFGIMWAAVIVAAGMVIGVGLTTVSVLAATDASAAEALWLTVDTIGNGLGGGNEVVGGVWVILVGVSTWIGRALPRWIAAFGIVTGLAGLATMVPRLTDAGSVFGVTMIVWFSLVGVTLWHFQPAHRRLGRPSPAPVAAG</sequence>
<proteinExistence type="predicted"/>
<dbReference type="eggNOG" id="ENOG502Z8X1">
    <property type="taxonomic scope" value="Bacteria"/>
</dbReference>
<dbReference type="AlphaFoldDB" id="F5XMM8"/>
<evidence type="ECO:0008006" key="4">
    <source>
        <dbReference type="Google" id="ProtNLM"/>
    </source>
</evidence>
<evidence type="ECO:0000256" key="1">
    <source>
        <dbReference type="SAM" id="Phobius"/>
    </source>
</evidence>
<dbReference type="Proteomes" id="UP000007947">
    <property type="component" value="Chromosome"/>
</dbReference>
<organism evidence="2 3">
    <name type="scientific">Microlunatus phosphovorus (strain ATCC 700054 / DSM 10555 / JCM 9379 / NBRC 101784 / NCIMB 13414 / VKM Ac-1990 / NM-1)</name>
    <dbReference type="NCBI Taxonomy" id="1032480"/>
    <lineage>
        <taxon>Bacteria</taxon>
        <taxon>Bacillati</taxon>
        <taxon>Actinomycetota</taxon>
        <taxon>Actinomycetes</taxon>
        <taxon>Propionibacteriales</taxon>
        <taxon>Propionibacteriaceae</taxon>
        <taxon>Microlunatus</taxon>
    </lineage>
</organism>
<dbReference type="EMBL" id="AP012204">
    <property type="protein sequence ID" value="BAK33951.1"/>
    <property type="molecule type" value="Genomic_DNA"/>
</dbReference>
<protein>
    <recommendedName>
        <fullName evidence="4">DUF4386 domain-containing protein</fullName>
    </recommendedName>
</protein>
<dbReference type="HOGENOM" id="CLU_107033_0_0_11"/>
<dbReference type="STRING" id="1032480.MLP_09370"/>
<feature type="transmembrane region" description="Helical" evidence="1">
    <location>
        <begin position="54"/>
        <end position="75"/>
    </location>
</feature>
<keyword evidence="1" id="KW-1133">Transmembrane helix</keyword>
<feature type="transmembrane region" description="Helical" evidence="1">
    <location>
        <begin position="169"/>
        <end position="186"/>
    </location>
</feature>
<dbReference type="KEGG" id="mph:MLP_09370"/>
<evidence type="ECO:0000313" key="3">
    <source>
        <dbReference type="Proteomes" id="UP000007947"/>
    </source>
</evidence>
<evidence type="ECO:0000313" key="2">
    <source>
        <dbReference type="EMBL" id="BAK33951.1"/>
    </source>
</evidence>
<gene>
    <name evidence="2" type="ordered locus">MLP_09370</name>
</gene>
<feature type="transmembrane region" description="Helical" evidence="1">
    <location>
        <begin position="141"/>
        <end position="162"/>
    </location>
</feature>
<reference evidence="2 3" key="1">
    <citation type="submission" date="2011-05" db="EMBL/GenBank/DDBJ databases">
        <title>Whole genome sequence of Microlunatus phosphovorus NM-1.</title>
        <authorList>
            <person name="Hosoyama A."/>
            <person name="Sasaki K."/>
            <person name="Harada T."/>
            <person name="Igarashi R."/>
            <person name="Kawakoshi A."/>
            <person name="Sasagawa M."/>
            <person name="Fukada J."/>
            <person name="Nakamura S."/>
            <person name="Katano Y."/>
            <person name="Hanada S."/>
            <person name="Kamagata Y."/>
            <person name="Nakamura N."/>
            <person name="Yamazaki S."/>
            <person name="Fujita N."/>
        </authorList>
    </citation>
    <scope>NUCLEOTIDE SEQUENCE [LARGE SCALE GENOMIC DNA]</scope>
    <source>
        <strain evidence="3">ATCC 700054 / DSM 10555 / JCM 9379 / NBRC 101784 / NCIMB 13414 / VKM Ac-1990 / NM-1</strain>
    </source>
</reference>
<feature type="transmembrane region" description="Helical" evidence="1">
    <location>
        <begin position="192"/>
        <end position="214"/>
    </location>
</feature>
<accession>F5XMM8</accession>
<feature type="transmembrane region" description="Helical" evidence="1">
    <location>
        <begin position="96"/>
        <end position="121"/>
    </location>
</feature>
<feature type="transmembrane region" description="Helical" evidence="1">
    <location>
        <begin position="12"/>
        <end position="34"/>
    </location>
</feature>